<proteinExistence type="predicted"/>
<keyword evidence="2" id="KW-0472">Membrane</keyword>
<dbReference type="SUPFAM" id="SSF49899">
    <property type="entry name" value="Concanavalin A-like lectins/glucanases"/>
    <property type="match status" value="1"/>
</dbReference>
<dbReference type="RefSeq" id="WP_068260917.1">
    <property type="nucleotide sequence ID" value="NZ_LWSK01000020.1"/>
</dbReference>
<evidence type="ECO:0000313" key="3">
    <source>
        <dbReference type="EMBL" id="KAA1259912.1"/>
    </source>
</evidence>
<name>A0A5B1CI56_9BACT</name>
<keyword evidence="4" id="KW-1185">Reference proteome</keyword>
<comment type="caution">
    <text evidence="3">The sequence shown here is derived from an EMBL/GenBank/DDBJ whole genome shotgun (WGS) entry which is preliminary data.</text>
</comment>
<dbReference type="GO" id="GO:0016989">
    <property type="term" value="F:sigma factor antagonist activity"/>
    <property type="evidence" value="ECO:0007669"/>
    <property type="project" value="TreeGrafter"/>
</dbReference>
<dbReference type="InterPro" id="IPR012373">
    <property type="entry name" value="Ferrdict_sens_TM"/>
</dbReference>
<dbReference type="Gene3D" id="2.60.120.1440">
    <property type="match status" value="1"/>
</dbReference>
<dbReference type="PANTHER" id="PTHR30273:SF2">
    <property type="entry name" value="PROTEIN FECR"/>
    <property type="match status" value="1"/>
</dbReference>
<dbReference type="EMBL" id="VRLW01000001">
    <property type="protein sequence ID" value="KAA1259912.1"/>
    <property type="molecule type" value="Genomic_DNA"/>
</dbReference>
<evidence type="ECO:0000313" key="4">
    <source>
        <dbReference type="Proteomes" id="UP000322699"/>
    </source>
</evidence>
<dbReference type="Proteomes" id="UP000322699">
    <property type="component" value="Unassembled WGS sequence"/>
</dbReference>
<feature type="compositionally biased region" description="Polar residues" evidence="1">
    <location>
        <begin position="1"/>
        <end position="12"/>
    </location>
</feature>
<dbReference type="Pfam" id="PF13385">
    <property type="entry name" value="Laminin_G_3"/>
    <property type="match status" value="1"/>
</dbReference>
<feature type="region of interest" description="Disordered" evidence="1">
    <location>
        <begin position="151"/>
        <end position="184"/>
    </location>
</feature>
<reference evidence="3 4" key="1">
    <citation type="submission" date="2019-08" db="EMBL/GenBank/DDBJ databases">
        <title>Deep-cultivation of Planctomycetes and their phenomic and genomic characterization uncovers novel biology.</title>
        <authorList>
            <person name="Wiegand S."/>
            <person name="Jogler M."/>
            <person name="Boedeker C."/>
            <person name="Pinto D."/>
            <person name="Vollmers J."/>
            <person name="Rivas-Marin E."/>
            <person name="Kohn T."/>
            <person name="Peeters S.H."/>
            <person name="Heuer A."/>
            <person name="Rast P."/>
            <person name="Oberbeckmann S."/>
            <person name="Bunk B."/>
            <person name="Jeske O."/>
            <person name="Meyerdierks A."/>
            <person name="Storesund J.E."/>
            <person name="Kallscheuer N."/>
            <person name="Luecker S."/>
            <person name="Lage O.M."/>
            <person name="Pohl T."/>
            <person name="Merkel B.J."/>
            <person name="Hornburger P."/>
            <person name="Mueller R.-W."/>
            <person name="Bruemmer F."/>
            <person name="Labrenz M."/>
            <person name="Spormann A.M."/>
            <person name="Op Den Camp H."/>
            <person name="Overmann J."/>
            <person name="Amann R."/>
            <person name="Jetten M.S.M."/>
            <person name="Mascher T."/>
            <person name="Medema M.H."/>
            <person name="Devos D.P."/>
            <person name="Kaster A.-K."/>
            <person name="Ovreas L."/>
            <person name="Rohde M."/>
            <person name="Galperin M.Y."/>
            <person name="Jogler C."/>
        </authorList>
    </citation>
    <scope>NUCLEOTIDE SEQUENCE [LARGE SCALE GENOMIC DNA]</scope>
    <source>
        <strain evidence="3 4">LF1</strain>
    </source>
</reference>
<dbReference type="Gene3D" id="2.60.120.200">
    <property type="match status" value="1"/>
</dbReference>
<gene>
    <name evidence="3" type="ORF">LF1_24490</name>
</gene>
<evidence type="ECO:0000256" key="2">
    <source>
        <dbReference type="SAM" id="Phobius"/>
    </source>
</evidence>
<keyword evidence="2" id="KW-0812">Transmembrane</keyword>
<organism evidence="3 4">
    <name type="scientific">Rubripirellula obstinata</name>
    <dbReference type="NCBI Taxonomy" id="406547"/>
    <lineage>
        <taxon>Bacteria</taxon>
        <taxon>Pseudomonadati</taxon>
        <taxon>Planctomycetota</taxon>
        <taxon>Planctomycetia</taxon>
        <taxon>Pirellulales</taxon>
        <taxon>Pirellulaceae</taxon>
        <taxon>Rubripirellula</taxon>
    </lineage>
</organism>
<dbReference type="PANTHER" id="PTHR30273">
    <property type="entry name" value="PERIPLASMIC SIGNAL SENSOR AND SIGMA FACTOR ACTIVATOR FECR-RELATED"/>
    <property type="match status" value="1"/>
</dbReference>
<sequence>MNESHNSNSDPNRQPGDDDAISPAEVYRLINGLLDDQLQPHEAERLCAALKSSEQYREIYLELIDVHAGLAWQRHWPIPVESILATSGLNQRAAEDAFANQQIEPASTLRSASSSGWSSSEWLLGNRRRVAAIATIAVAACIAFAVVSVSSPKPSGSVDGLAMSDDSAMSGSESPANPDAGTKTADRFRAGSLAKSVVTPAAFHQPGVARIGSSIDAAWNRSATPDSGNVLGSGWLQLDSGLVRLDFFSGVRMTVQGPARLELRSEWEVFLDSGSVRCEVSEMGKGFRVQARGMDVVDLGTEFGMRVGPSGDPEVHVISGKVALIDEAGNPKLEIVERQAMQMSDGQLHSTPYSESGFTSVGEVTQRSNRVRERNFLEWKRHADEISQDPTTVIHYTLQDQDRDDLQVTNEAAQATSATDALIIGCDLTDGRWPGKKAIRFQGGGDRLLLAVDQPQESMTIMMWLQVNDHNQELMGLLMGEEPDRRLNANAKWMGGLRQAELEAYRSAQIKLTRWGLWQSGALHLGQFRRPADDPIRDWEHYDTEPNQTLVPSRRWNHIAVTYDGPSQEISQFVNGEEVASWDTEYGDSLRLGHLAIGNLSVDQTEINMGVTREFFGAIDEVVISSRAYSADEIQACFTVGKP</sequence>
<evidence type="ECO:0000256" key="1">
    <source>
        <dbReference type="SAM" id="MobiDB-lite"/>
    </source>
</evidence>
<protein>
    <submittedName>
        <fullName evidence="3">FecR protein</fullName>
    </submittedName>
</protein>
<dbReference type="InterPro" id="IPR013320">
    <property type="entry name" value="ConA-like_dom_sf"/>
</dbReference>
<dbReference type="AlphaFoldDB" id="A0A5B1CI56"/>
<feature type="region of interest" description="Disordered" evidence="1">
    <location>
        <begin position="1"/>
        <end position="20"/>
    </location>
</feature>
<dbReference type="OrthoDB" id="258532at2"/>
<keyword evidence="2" id="KW-1133">Transmembrane helix</keyword>
<feature type="transmembrane region" description="Helical" evidence="2">
    <location>
        <begin position="130"/>
        <end position="149"/>
    </location>
</feature>
<accession>A0A5B1CI56</accession>